<reference evidence="1" key="2">
    <citation type="journal article" date="2022" name="Microb. Genom.">
        <title>A chromosome-scale genome assembly of the tomato pathogen Cladosporium fulvum reveals a compartmentalized genome architecture and the presence of a dispensable chromosome.</title>
        <authorList>
            <person name="Zaccaron A.Z."/>
            <person name="Chen L.H."/>
            <person name="Samaras A."/>
            <person name="Stergiopoulos I."/>
        </authorList>
    </citation>
    <scope>NUCLEOTIDE SEQUENCE</scope>
    <source>
        <strain evidence="1">Race5_Kim</strain>
    </source>
</reference>
<protein>
    <submittedName>
        <fullName evidence="1">Uncharacterized protein</fullName>
    </submittedName>
</protein>
<gene>
    <name evidence="1" type="ORF">CLAFUR5_03785</name>
</gene>
<accession>A0A9Q8L9H1</accession>
<dbReference type="RefSeq" id="XP_047757751.1">
    <property type="nucleotide sequence ID" value="XM_047902933.1"/>
</dbReference>
<dbReference type="AlphaFoldDB" id="A0A9Q8L9H1"/>
<proteinExistence type="predicted"/>
<dbReference type="EMBL" id="CP090164">
    <property type="protein sequence ID" value="UJO13385.1"/>
    <property type="molecule type" value="Genomic_DNA"/>
</dbReference>
<evidence type="ECO:0000313" key="1">
    <source>
        <dbReference type="EMBL" id="UJO13385.1"/>
    </source>
</evidence>
<keyword evidence="2" id="KW-1185">Reference proteome</keyword>
<reference evidence="1" key="1">
    <citation type="submission" date="2021-12" db="EMBL/GenBank/DDBJ databases">
        <authorList>
            <person name="Zaccaron A."/>
            <person name="Stergiopoulos I."/>
        </authorList>
    </citation>
    <scope>NUCLEOTIDE SEQUENCE</scope>
    <source>
        <strain evidence="1">Race5_Kim</strain>
    </source>
</reference>
<name>A0A9Q8L9H1_PASFU</name>
<dbReference type="Proteomes" id="UP000756132">
    <property type="component" value="Chromosome 2"/>
</dbReference>
<sequence>MVRLRGGLDIPGLNGMLAKLLLWSVSNTAFFLKAKPAFADFGVQLSKPSSYYFYSQMIESEVAPGLRLLDRTLQSLDFEPADREAGE</sequence>
<dbReference type="KEGG" id="ffu:CLAFUR5_03785"/>
<dbReference type="GeneID" id="71983663"/>
<evidence type="ECO:0000313" key="2">
    <source>
        <dbReference type="Proteomes" id="UP000756132"/>
    </source>
</evidence>
<organism evidence="1 2">
    <name type="scientific">Passalora fulva</name>
    <name type="common">Tomato leaf mold</name>
    <name type="synonym">Cladosporium fulvum</name>
    <dbReference type="NCBI Taxonomy" id="5499"/>
    <lineage>
        <taxon>Eukaryota</taxon>
        <taxon>Fungi</taxon>
        <taxon>Dikarya</taxon>
        <taxon>Ascomycota</taxon>
        <taxon>Pezizomycotina</taxon>
        <taxon>Dothideomycetes</taxon>
        <taxon>Dothideomycetidae</taxon>
        <taxon>Mycosphaerellales</taxon>
        <taxon>Mycosphaerellaceae</taxon>
        <taxon>Fulvia</taxon>
    </lineage>
</organism>